<dbReference type="InterPro" id="IPR032710">
    <property type="entry name" value="NTF2-like_dom_sf"/>
</dbReference>
<dbReference type="Gene3D" id="3.10.450.50">
    <property type="match status" value="1"/>
</dbReference>
<comment type="caution">
    <text evidence="1">The sequence shown here is derived from an EMBL/GenBank/DDBJ whole genome shotgun (WGS) entry which is preliminary data.</text>
</comment>
<dbReference type="RefSeq" id="WP_009576810.1">
    <property type="nucleotide sequence ID" value="NZ_AEIG01000086.1"/>
</dbReference>
<dbReference type="Pfam" id="PF12680">
    <property type="entry name" value="SnoaL_2"/>
    <property type="match status" value="1"/>
</dbReference>
<gene>
    <name evidence="1" type="ORF">IMCC3088_2652</name>
</gene>
<dbReference type="Proteomes" id="UP000005615">
    <property type="component" value="Unassembled WGS sequence"/>
</dbReference>
<dbReference type="STRING" id="2518989.IMCC3088_2652"/>
<name>F3L4Q1_9GAMM</name>
<accession>F3L4Q1</accession>
<dbReference type="OrthoDB" id="459617at2"/>
<dbReference type="InterPro" id="IPR037401">
    <property type="entry name" value="SnoaL-like"/>
</dbReference>
<proteinExistence type="predicted"/>
<dbReference type="SUPFAM" id="SSF54427">
    <property type="entry name" value="NTF2-like"/>
    <property type="match status" value="1"/>
</dbReference>
<dbReference type="EMBL" id="AEIG01000086">
    <property type="protein sequence ID" value="EGG28699.1"/>
    <property type="molecule type" value="Genomic_DNA"/>
</dbReference>
<sequence length="122" mass="13127">MDYAKAAAAVQQYMDGLTGEDVSVIVDLYADDAQIEDPIGSDIVSGREAITQFYGGVLANIKGAELSGPIRVAANEVAFPFQITIGAGDAPMYMDIIDVFKFNDEGKVVLMRAFWGPENTRS</sequence>
<protein>
    <submittedName>
        <fullName evidence="1">Nuclear transport factor 2</fullName>
    </submittedName>
</protein>
<keyword evidence="2" id="KW-1185">Reference proteome</keyword>
<dbReference type="eggNOG" id="COG4922">
    <property type="taxonomic scope" value="Bacteria"/>
</dbReference>
<organism evidence="1 2">
    <name type="scientific">Aequoribacter fuscus</name>
    <dbReference type="NCBI Taxonomy" id="2518989"/>
    <lineage>
        <taxon>Bacteria</taxon>
        <taxon>Pseudomonadati</taxon>
        <taxon>Pseudomonadota</taxon>
        <taxon>Gammaproteobacteria</taxon>
        <taxon>Cellvibrionales</taxon>
        <taxon>Halieaceae</taxon>
        <taxon>Aequoribacter</taxon>
    </lineage>
</organism>
<evidence type="ECO:0000313" key="2">
    <source>
        <dbReference type="Proteomes" id="UP000005615"/>
    </source>
</evidence>
<reference evidence="1 2" key="1">
    <citation type="journal article" date="2011" name="J. Bacteriol.">
        <title>Genome sequence of strain IMCC3088, a proteorhodopsin-containing marine bacterium belonging to the OM60/NOR5 clade.</title>
        <authorList>
            <person name="Jang Y."/>
            <person name="Oh H.M."/>
            <person name="Kang I."/>
            <person name="Lee K."/>
            <person name="Yang S.J."/>
            <person name="Cho J.C."/>
        </authorList>
    </citation>
    <scope>NUCLEOTIDE SEQUENCE [LARGE SCALE GENOMIC DNA]</scope>
    <source>
        <strain evidence="1 2">IMCC3088</strain>
    </source>
</reference>
<dbReference type="AlphaFoldDB" id="F3L4Q1"/>
<evidence type="ECO:0000313" key="1">
    <source>
        <dbReference type="EMBL" id="EGG28699.1"/>
    </source>
</evidence>